<dbReference type="EnsemblMetazoa" id="tetur03g05410.1">
    <property type="protein sequence ID" value="tetur03g05410.1"/>
    <property type="gene ID" value="tetur03g05410"/>
</dbReference>
<dbReference type="SMART" id="SM00462">
    <property type="entry name" value="PTB"/>
    <property type="match status" value="1"/>
</dbReference>
<evidence type="ECO:0000256" key="3">
    <source>
        <dbReference type="ARBA" id="ARBA00022490"/>
    </source>
</evidence>
<dbReference type="InterPro" id="IPR051133">
    <property type="entry name" value="Adapter_Engulfment-Domain"/>
</dbReference>
<keyword evidence="10" id="KW-1185">Reference proteome</keyword>
<protein>
    <recommendedName>
        <fullName evidence="11">PID domain-containing protein</fullName>
    </recommendedName>
</protein>
<evidence type="ECO:0000256" key="1">
    <source>
        <dbReference type="ARBA" id="ARBA00004496"/>
    </source>
</evidence>
<dbReference type="Gene3D" id="2.160.20.70">
    <property type="match status" value="1"/>
</dbReference>
<dbReference type="EMBL" id="CAEY01001126">
    <property type="status" value="NOT_ANNOTATED_CDS"/>
    <property type="molecule type" value="Genomic_DNA"/>
</dbReference>
<dbReference type="Gene3D" id="2.30.29.30">
    <property type="entry name" value="Pleckstrin-homology domain (PH domain)/Phosphotyrosine-binding domain (PTB)"/>
    <property type="match status" value="1"/>
</dbReference>
<dbReference type="HOGENOM" id="CLU_024530_0_0_1"/>
<dbReference type="Pfam" id="PF07986">
    <property type="entry name" value="TBCC"/>
    <property type="match status" value="1"/>
</dbReference>
<evidence type="ECO:0000256" key="4">
    <source>
        <dbReference type="ARBA" id="ARBA00022907"/>
    </source>
</evidence>
<dbReference type="GO" id="GO:0005737">
    <property type="term" value="C:cytoplasm"/>
    <property type="evidence" value="ECO:0007669"/>
    <property type="project" value="UniProtKB-SubCell"/>
</dbReference>
<dbReference type="eggNOG" id="KOG3536">
    <property type="taxonomic scope" value="Eukaryota"/>
</dbReference>
<dbReference type="SUPFAM" id="SSF50729">
    <property type="entry name" value="PH domain-like"/>
    <property type="match status" value="1"/>
</dbReference>
<dbReference type="InterPro" id="IPR016098">
    <property type="entry name" value="CAP/MinC_C"/>
</dbReference>
<dbReference type="GO" id="GO:0043277">
    <property type="term" value="P:apoptotic cell clearance"/>
    <property type="evidence" value="ECO:0007669"/>
    <property type="project" value="UniProtKB-ARBA"/>
</dbReference>
<evidence type="ECO:0000313" key="10">
    <source>
        <dbReference type="Proteomes" id="UP000015104"/>
    </source>
</evidence>
<feature type="domain" description="C-CAP/cofactor C-like" evidence="8">
    <location>
        <begin position="429"/>
        <end position="504"/>
    </location>
</feature>
<dbReference type="Pfam" id="PF00640">
    <property type="entry name" value="PID"/>
    <property type="match status" value="1"/>
</dbReference>
<dbReference type="FunFam" id="2.30.29.30:FF:000118">
    <property type="entry name" value="GULP PTB domain containing engulfment adaptor 1"/>
    <property type="match status" value="1"/>
</dbReference>
<dbReference type="InterPro" id="IPR011993">
    <property type="entry name" value="PH-like_dom_sf"/>
</dbReference>
<feature type="region of interest" description="Disordered" evidence="6">
    <location>
        <begin position="198"/>
        <end position="249"/>
    </location>
</feature>
<dbReference type="InterPro" id="IPR012945">
    <property type="entry name" value="Tubulin-bd_cofactor_C_dom"/>
</dbReference>
<comment type="similarity">
    <text evidence="2">Belongs to the TBCC family.</text>
</comment>
<comment type="subcellular location">
    <subcellularLocation>
        <location evidence="1">Cytoplasm</location>
    </subcellularLocation>
</comment>
<name>T1JZV8_TETUR</name>
<reference evidence="10" key="1">
    <citation type="submission" date="2011-08" db="EMBL/GenBank/DDBJ databases">
        <authorList>
            <person name="Rombauts S."/>
        </authorList>
    </citation>
    <scope>NUCLEOTIDE SEQUENCE</scope>
    <source>
        <strain evidence="10">London</strain>
    </source>
</reference>
<evidence type="ECO:0000259" key="8">
    <source>
        <dbReference type="PROSITE" id="PS51329"/>
    </source>
</evidence>
<feature type="compositionally biased region" description="Low complexity" evidence="6">
    <location>
        <begin position="208"/>
        <end position="220"/>
    </location>
</feature>
<evidence type="ECO:0000313" key="9">
    <source>
        <dbReference type="EnsemblMetazoa" id="tetur03g05410.1"/>
    </source>
</evidence>
<proteinExistence type="inferred from homology"/>
<accession>T1JZV8</accession>
<evidence type="ECO:0000256" key="5">
    <source>
        <dbReference type="ARBA" id="ARBA00060944"/>
    </source>
</evidence>
<dbReference type="InterPro" id="IPR006020">
    <property type="entry name" value="PTB/PI_dom"/>
</dbReference>
<keyword evidence="4" id="KW-0581">Phagocytosis</keyword>
<sequence>MMKQGSLLKWTSSNGNKWSKNHGKPNWIHPPDALQRGHVAYLVKFLGKTEVDQPKGIDVVKEGIRKMKFSQHLRRAEGTKTPKVELTISVDGVAIQTPKSKKISFQYPLHRISYCADDKSDPKFFSFIAKEAESDRHSCFVFVSDKLSEEITLTIGQAFELAYRRFLETSGRDLEMRKQIMVLHKKVQELEAENRKKNRLANYKNKSRSSMKSSGSGCSSVLTNGSEINKLQPLQPPPPVQRIANRSHHQQATINLLDIDDQPTVGRKLENLSLDDQTFDPRSYEEIKVNSTTTSTTTKPLIGSSLTSSSINSSNSSVSSLSSSSSPPLSISTTSNQPLTVSSLSATTSVPPTTTTNSKMTTINSNGPVNSYPVNGHVNNLGHTNGTGIGHNQDNTTNEAKDIFGFEPFDPEANKTNGSDPFGMGSFEAKQLEQAIGDIDKKLAEMRPITHVQLSLKKPGSVNGKQFIVQNCQKSILCIFDYLDSATVDDCVDCTIFIGPTKGR</sequence>
<evidence type="ECO:0008006" key="11">
    <source>
        <dbReference type="Google" id="ProtNLM"/>
    </source>
</evidence>
<feature type="domain" description="PID" evidence="7">
    <location>
        <begin position="39"/>
        <end position="168"/>
    </location>
</feature>
<evidence type="ECO:0000256" key="6">
    <source>
        <dbReference type="SAM" id="MobiDB-lite"/>
    </source>
</evidence>
<dbReference type="InterPro" id="IPR017901">
    <property type="entry name" value="C-CAP_CF_C-like"/>
</dbReference>
<keyword evidence="3" id="KW-0963">Cytoplasm</keyword>
<feature type="region of interest" description="Disordered" evidence="6">
    <location>
        <begin position="285"/>
        <end position="369"/>
    </location>
</feature>
<dbReference type="STRING" id="32264.T1JZV8"/>
<evidence type="ECO:0000256" key="2">
    <source>
        <dbReference type="ARBA" id="ARBA00008848"/>
    </source>
</evidence>
<evidence type="ECO:0000259" key="7">
    <source>
        <dbReference type="PROSITE" id="PS01179"/>
    </source>
</evidence>
<dbReference type="Proteomes" id="UP000015104">
    <property type="component" value="Unassembled WGS sequence"/>
</dbReference>
<feature type="compositionally biased region" description="Low complexity" evidence="6">
    <location>
        <begin position="291"/>
        <end position="366"/>
    </location>
</feature>
<reference evidence="9" key="2">
    <citation type="submission" date="2015-06" db="UniProtKB">
        <authorList>
            <consortium name="EnsemblMetazoa"/>
        </authorList>
    </citation>
    <scope>IDENTIFICATION</scope>
</reference>
<dbReference type="CDD" id="cd01273">
    <property type="entry name" value="PTB_CED-6"/>
    <property type="match status" value="1"/>
</dbReference>
<dbReference type="PROSITE" id="PS51329">
    <property type="entry name" value="C_CAP_COFACTOR_C"/>
    <property type="match status" value="1"/>
</dbReference>
<organism evidence="9 10">
    <name type="scientific">Tetranychus urticae</name>
    <name type="common">Two-spotted spider mite</name>
    <dbReference type="NCBI Taxonomy" id="32264"/>
    <lineage>
        <taxon>Eukaryota</taxon>
        <taxon>Metazoa</taxon>
        <taxon>Ecdysozoa</taxon>
        <taxon>Arthropoda</taxon>
        <taxon>Chelicerata</taxon>
        <taxon>Arachnida</taxon>
        <taxon>Acari</taxon>
        <taxon>Acariformes</taxon>
        <taxon>Trombidiformes</taxon>
        <taxon>Prostigmata</taxon>
        <taxon>Eleutherengona</taxon>
        <taxon>Raphignathae</taxon>
        <taxon>Tetranychoidea</taxon>
        <taxon>Tetranychidae</taxon>
        <taxon>Tetranychus</taxon>
    </lineage>
</organism>
<dbReference type="PANTHER" id="PTHR11232">
    <property type="entry name" value="PHOSPHOTYROSINE INTERACTION DOMAIN-CONTAINING FAMILY MEMBER"/>
    <property type="match status" value="1"/>
</dbReference>
<dbReference type="PROSITE" id="PS01179">
    <property type="entry name" value="PID"/>
    <property type="match status" value="1"/>
</dbReference>
<dbReference type="AlphaFoldDB" id="T1JZV8"/>
<comment type="similarity">
    <text evidence="5">Belongs to the ced-6 family.</text>
</comment>
<dbReference type="PANTHER" id="PTHR11232:SF77">
    <property type="entry name" value="GULP PTB DOMAIN CONTAINING ENGULFMENT ADAPTOR 1"/>
    <property type="match status" value="1"/>
</dbReference>